<dbReference type="EMBL" id="CM047750">
    <property type="protein sequence ID" value="KAJ0008505.1"/>
    <property type="molecule type" value="Genomic_DNA"/>
</dbReference>
<gene>
    <name evidence="1" type="ORF">Pint_30127</name>
</gene>
<reference evidence="2" key="1">
    <citation type="journal article" date="2023" name="G3 (Bethesda)">
        <title>Genome assembly and association tests identify interacting loci associated with vigor, precocity, and sex in interspecific pistachio rootstocks.</title>
        <authorList>
            <person name="Palmer W."/>
            <person name="Jacygrad E."/>
            <person name="Sagayaradj S."/>
            <person name="Cavanaugh K."/>
            <person name="Han R."/>
            <person name="Bertier L."/>
            <person name="Beede B."/>
            <person name="Kafkas S."/>
            <person name="Golino D."/>
            <person name="Preece J."/>
            <person name="Michelmore R."/>
        </authorList>
    </citation>
    <scope>NUCLEOTIDE SEQUENCE [LARGE SCALE GENOMIC DNA]</scope>
</reference>
<protein>
    <submittedName>
        <fullName evidence="1">Uncharacterized protein</fullName>
    </submittedName>
</protein>
<comment type="caution">
    <text evidence="1">The sequence shown here is derived from an EMBL/GenBank/DDBJ whole genome shotgun (WGS) entry which is preliminary data.</text>
</comment>
<evidence type="ECO:0000313" key="2">
    <source>
        <dbReference type="Proteomes" id="UP001163603"/>
    </source>
</evidence>
<organism evidence="1 2">
    <name type="scientific">Pistacia integerrima</name>
    <dbReference type="NCBI Taxonomy" id="434235"/>
    <lineage>
        <taxon>Eukaryota</taxon>
        <taxon>Viridiplantae</taxon>
        <taxon>Streptophyta</taxon>
        <taxon>Embryophyta</taxon>
        <taxon>Tracheophyta</taxon>
        <taxon>Spermatophyta</taxon>
        <taxon>Magnoliopsida</taxon>
        <taxon>eudicotyledons</taxon>
        <taxon>Gunneridae</taxon>
        <taxon>Pentapetalae</taxon>
        <taxon>rosids</taxon>
        <taxon>malvids</taxon>
        <taxon>Sapindales</taxon>
        <taxon>Anacardiaceae</taxon>
        <taxon>Pistacia</taxon>
    </lineage>
</organism>
<name>A0ACC0X2C3_9ROSI</name>
<proteinExistence type="predicted"/>
<accession>A0ACC0X2C3</accession>
<evidence type="ECO:0000313" key="1">
    <source>
        <dbReference type="EMBL" id="KAJ0008505.1"/>
    </source>
</evidence>
<dbReference type="Proteomes" id="UP001163603">
    <property type="component" value="Chromosome 15"/>
</dbReference>
<sequence length="35" mass="3862">MKPMLKGNCPLGFSIIVITVCLAVNSLQFVRILEI</sequence>
<keyword evidence="2" id="KW-1185">Reference proteome</keyword>